<dbReference type="Proteomes" id="UP000002745">
    <property type="component" value="Chromosome"/>
</dbReference>
<protein>
    <submittedName>
        <fullName evidence="1">Molybdopterin-guanine dinucleotide biosynthesis protein A</fullName>
    </submittedName>
</protein>
<evidence type="ECO:0000313" key="2">
    <source>
        <dbReference type="Proteomes" id="UP000002745"/>
    </source>
</evidence>
<name>C6XK85_HIRBI</name>
<dbReference type="AlphaFoldDB" id="C6XK85"/>
<proteinExistence type="predicted"/>
<sequence>MSRLFDSFIMVNWSATSKPTTGKDSIWIGALVPDARLRLTFRASNPATREIAYQQLQELLTRLTNRGDRVFLGFGFPLGFPEGTSKKLGLKGDKPWESMRDFLKKEMKDKPDNTNNRFALAARMNRLISDGPFPFWGCPKRDELTTLSVKKPREHESGDMKEYRRTEAELTKQKLARPQPIWKIAYAGAVGGQVMTGLPVIHKLRADFDSLRIWPFELPLEPLIEENLEGISIVVAEVFPSMLEQKNAETEIRDEAQVRIMAEYIANLDEKDRIAALFEGPKKGSKAAQTAISSEEGWIFGV</sequence>
<dbReference type="HOGENOM" id="CLU_914292_0_0_5"/>
<dbReference type="EMBL" id="CP001678">
    <property type="protein sequence ID" value="ACT59530.1"/>
    <property type="molecule type" value="Genomic_DNA"/>
</dbReference>
<dbReference type="OrthoDB" id="9804758at2"/>
<dbReference type="eggNOG" id="COG2082">
    <property type="taxonomic scope" value="Bacteria"/>
</dbReference>
<organism evidence="1 2">
    <name type="scientific">Hirschia baltica (strain ATCC 49814 / DSM 5838 / IFAM 1418)</name>
    <dbReference type="NCBI Taxonomy" id="582402"/>
    <lineage>
        <taxon>Bacteria</taxon>
        <taxon>Pseudomonadati</taxon>
        <taxon>Pseudomonadota</taxon>
        <taxon>Alphaproteobacteria</taxon>
        <taxon>Hyphomonadales</taxon>
        <taxon>Hyphomonadaceae</taxon>
        <taxon>Hirschia</taxon>
    </lineage>
</organism>
<reference evidence="2" key="1">
    <citation type="journal article" date="2011" name="J. Bacteriol.">
        <title>Genome sequences of eight morphologically diverse alphaproteobacteria.</title>
        <authorList>
            <consortium name="US DOE Joint Genome Institute"/>
            <person name="Brown P.J."/>
            <person name="Kysela D.T."/>
            <person name="Buechlein A."/>
            <person name="Hemmerich C."/>
            <person name="Brun Y.V."/>
        </authorList>
    </citation>
    <scope>NUCLEOTIDE SEQUENCE [LARGE SCALE GENOMIC DNA]</scope>
    <source>
        <strain evidence="2">ATCC 49814 / DSM 5838 / IFAM 1418</strain>
    </source>
</reference>
<evidence type="ECO:0000313" key="1">
    <source>
        <dbReference type="EMBL" id="ACT59530.1"/>
    </source>
</evidence>
<accession>C6XK85</accession>
<dbReference type="STRING" id="582402.Hbal_1844"/>
<dbReference type="KEGG" id="hba:Hbal_1844"/>
<keyword evidence="2" id="KW-1185">Reference proteome</keyword>
<gene>
    <name evidence="1" type="ordered locus">Hbal_1844</name>
</gene>
<dbReference type="RefSeq" id="WP_015827680.1">
    <property type="nucleotide sequence ID" value="NC_012982.1"/>
</dbReference>